<dbReference type="InterPro" id="IPR029063">
    <property type="entry name" value="SAM-dependent_MTases_sf"/>
</dbReference>
<accession>A0A4Q7DIE3</accession>
<dbReference type="OrthoDB" id="9793723at2"/>
<protein>
    <submittedName>
        <fullName evidence="4">Methyltransferase domain-containing protein</fullName>
    </submittedName>
</protein>
<dbReference type="RefSeq" id="WP_130153884.1">
    <property type="nucleotide sequence ID" value="NZ_SCFB01000005.1"/>
</dbReference>
<dbReference type="CDD" id="cd02440">
    <property type="entry name" value="AdoMet_MTases"/>
    <property type="match status" value="1"/>
</dbReference>
<organism evidence="4 5">
    <name type="scientific">Candidatus Finniella inopinata</name>
    <dbReference type="NCBI Taxonomy" id="1696036"/>
    <lineage>
        <taxon>Bacteria</taxon>
        <taxon>Pseudomonadati</taxon>
        <taxon>Pseudomonadota</taxon>
        <taxon>Alphaproteobacteria</taxon>
        <taxon>Holosporales</taxon>
        <taxon>Candidatus Paracaedibacteraceae</taxon>
        <taxon>Candidatus Finniella</taxon>
    </lineage>
</organism>
<dbReference type="PANTHER" id="PTHR13090">
    <property type="entry name" value="ARGININE-HYDROXYLASE NDUFAF5, MITOCHONDRIAL"/>
    <property type="match status" value="1"/>
</dbReference>
<dbReference type="AlphaFoldDB" id="A0A4Q7DIE3"/>
<dbReference type="Proteomes" id="UP000293550">
    <property type="component" value="Unassembled WGS sequence"/>
</dbReference>
<keyword evidence="2 4" id="KW-0808">Transferase</keyword>
<proteinExistence type="predicted"/>
<name>A0A4Q7DIE3_9PROT</name>
<evidence type="ECO:0000256" key="1">
    <source>
        <dbReference type="ARBA" id="ARBA00022603"/>
    </source>
</evidence>
<dbReference type="GO" id="GO:0008757">
    <property type="term" value="F:S-adenosylmethionine-dependent methyltransferase activity"/>
    <property type="evidence" value="ECO:0007669"/>
    <property type="project" value="InterPro"/>
</dbReference>
<evidence type="ECO:0000259" key="3">
    <source>
        <dbReference type="Pfam" id="PF08241"/>
    </source>
</evidence>
<sequence>MLLSRLEIFKVEPHQLFDRALYKRRRQQLLKGSIYFKFAKEVSKRLQERLSGLQSDFQTVFQTGDDQHLLQQYLKAHKKTDFFVQEGASVHCDEEAFPFTPNSFDLILHVLNLHAVNDVPGVLTQALNCLKPDGFFLAAFIGDNSFQELKAVLETVELEHHDGFSQRISPWIRTRDAGSLLQRAGFGLPVVDCDRVVIYYPNLKMLLQDLKQSKETSFLMNRQAPPLTRSFLSKAEALYKERFWDEGQQGIRVSLDIVYMAGWRPAPNHQKSLQRGSAKHHLGDFLSF</sequence>
<evidence type="ECO:0000256" key="2">
    <source>
        <dbReference type="ARBA" id="ARBA00022679"/>
    </source>
</evidence>
<dbReference type="SUPFAM" id="SSF53335">
    <property type="entry name" value="S-adenosyl-L-methionine-dependent methyltransferases"/>
    <property type="match status" value="1"/>
</dbReference>
<comment type="caution">
    <text evidence="4">The sequence shown here is derived from an EMBL/GenBank/DDBJ whole genome shotgun (WGS) entry which is preliminary data.</text>
</comment>
<gene>
    <name evidence="4" type="ORF">EQU50_04135</name>
</gene>
<dbReference type="InterPro" id="IPR050602">
    <property type="entry name" value="Malonyl-ACP_OMT"/>
</dbReference>
<dbReference type="Pfam" id="PF08241">
    <property type="entry name" value="Methyltransf_11"/>
    <property type="match status" value="1"/>
</dbReference>
<feature type="domain" description="Methyltransferase type 11" evidence="3">
    <location>
        <begin position="87"/>
        <end position="137"/>
    </location>
</feature>
<evidence type="ECO:0000313" key="4">
    <source>
        <dbReference type="EMBL" id="RZI46130.1"/>
    </source>
</evidence>
<dbReference type="PANTHER" id="PTHR13090:SF1">
    <property type="entry name" value="ARGININE-HYDROXYLASE NDUFAF5, MITOCHONDRIAL"/>
    <property type="match status" value="1"/>
</dbReference>
<keyword evidence="1 4" id="KW-0489">Methyltransferase</keyword>
<evidence type="ECO:0000313" key="5">
    <source>
        <dbReference type="Proteomes" id="UP000293550"/>
    </source>
</evidence>
<dbReference type="Gene3D" id="3.40.50.150">
    <property type="entry name" value="Vaccinia Virus protein VP39"/>
    <property type="match status" value="1"/>
</dbReference>
<dbReference type="GO" id="GO:0032259">
    <property type="term" value="P:methylation"/>
    <property type="evidence" value="ECO:0007669"/>
    <property type="project" value="UniProtKB-KW"/>
</dbReference>
<reference evidence="4 5" key="1">
    <citation type="submission" date="2018-10" db="EMBL/GenBank/DDBJ databases">
        <title>An updated phylogeny of the Alphaproteobacteria reveals that the parasitic Rickettsiales and Holosporales have independent origins.</title>
        <authorList>
            <person name="Munoz-Gomez S.A."/>
            <person name="Hess S."/>
            <person name="Burger G."/>
            <person name="Lang B.F."/>
            <person name="Susko E."/>
            <person name="Slamovits C.H."/>
            <person name="Roger A.J."/>
        </authorList>
    </citation>
    <scope>NUCLEOTIDE SEQUENCE [LARGE SCALE GENOMIC DNA]</scope>
    <source>
        <strain evidence="4">HOLO01</strain>
    </source>
</reference>
<dbReference type="InterPro" id="IPR013216">
    <property type="entry name" value="Methyltransf_11"/>
</dbReference>
<keyword evidence="5" id="KW-1185">Reference proteome</keyword>
<dbReference type="EMBL" id="SCFB01000005">
    <property type="protein sequence ID" value="RZI46130.1"/>
    <property type="molecule type" value="Genomic_DNA"/>
</dbReference>